<keyword evidence="2" id="KW-1185">Reference proteome</keyword>
<evidence type="ECO:0000313" key="2">
    <source>
        <dbReference type="Proteomes" id="UP000823775"/>
    </source>
</evidence>
<organism evidence="1 2">
    <name type="scientific">Datura stramonium</name>
    <name type="common">Jimsonweed</name>
    <name type="synonym">Common thornapple</name>
    <dbReference type="NCBI Taxonomy" id="4076"/>
    <lineage>
        <taxon>Eukaryota</taxon>
        <taxon>Viridiplantae</taxon>
        <taxon>Streptophyta</taxon>
        <taxon>Embryophyta</taxon>
        <taxon>Tracheophyta</taxon>
        <taxon>Spermatophyta</taxon>
        <taxon>Magnoliopsida</taxon>
        <taxon>eudicotyledons</taxon>
        <taxon>Gunneridae</taxon>
        <taxon>Pentapetalae</taxon>
        <taxon>asterids</taxon>
        <taxon>lamiids</taxon>
        <taxon>Solanales</taxon>
        <taxon>Solanaceae</taxon>
        <taxon>Solanoideae</taxon>
        <taxon>Datureae</taxon>
        <taxon>Datura</taxon>
    </lineage>
</organism>
<protein>
    <submittedName>
        <fullName evidence="1">Uncharacterized protein</fullName>
    </submittedName>
</protein>
<dbReference type="Proteomes" id="UP000823775">
    <property type="component" value="Unassembled WGS sequence"/>
</dbReference>
<accession>A0ABS8UQE2</accession>
<name>A0ABS8UQE2_DATST</name>
<evidence type="ECO:0000313" key="1">
    <source>
        <dbReference type="EMBL" id="MCD9560388.1"/>
    </source>
</evidence>
<reference evidence="1 2" key="1">
    <citation type="journal article" date="2021" name="BMC Genomics">
        <title>Datura genome reveals duplications of psychoactive alkaloid biosynthetic genes and high mutation rate following tissue culture.</title>
        <authorList>
            <person name="Rajewski A."/>
            <person name="Carter-House D."/>
            <person name="Stajich J."/>
            <person name="Litt A."/>
        </authorList>
    </citation>
    <scope>NUCLEOTIDE SEQUENCE [LARGE SCALE GENOMIC DNA]</scope>
    <source>
        <strain evidence="1">AR-01</strain>
    </source>
</reference>
<dbReference type="EMBL" id="JACEIK010002311">
    <property type="protein sequence ID" value="MCD9560388.1"/>
    <property type="molecule type" value="Genomic_DNA"/>
</dbReference>
<feature type="non-terminal residue" evidence="1">
    <location>
        <position position="88"/>
    </location>
</feature>
<sequence>MMVCGMLTGRNWFRDGGEERRELKVRVKGGDVVAASGWWLFFRSAAREKKRGERYSSGGGWFGVVRVREEGREEGERGNFAGVSPEKR</sequence>
<gene>
    <name evidence="1" type="ORF">HAX54_019059</name>
</gene>
<comment type="caution">
    <text evidence="1">The sequence shown here is derived from an EMBL/GenBank/DDBJ whole genome shotgun (WGS) entry which is preliminary data.</text>
</comment>
<proteinExistence type="predicted"/>